<dbReference type="GO" id="GO:1901135">
    <property type="term" value="P:carbohydrate derivative metabolic process"/>
    <property type="evidence" value="ECO:0007669"/>
    <property type="project" value="InterPro"/>
</dbReference>
<dbReference type="AlphaFoldDB" id="A0A154BQC6"/>
<dbReference type="Pfam" id="PF01418">
    <property type="entry name" value="HTH_6"/>
    <property type="match status" value="1"/>
</dbReference>
<dbReference type="InterPro" id="IPR036388">
    <property type="entry name" value="WH-like_DNA-bd_sf"/>
</dbReference>
<dbReference type="InterPro" id="IPR046348">
    <property type="entry name" value="SIS_dom_sf"/>
</dbReference>
<feature type="domain" description="HTH rpiR-type" evidence="1">
    <location>
        <begin position="8"/>
        <end position="84"/>
    </location>
</feature>
<dbReference type="GO" id="GO:0097367">
    <property type="term" value="F:carbohydrate derivative binding"/>
    <property type="evidence" value="ECO:0007669"/>
    <property type="project" value="InterPro"/>
</dbReference>
<dbReference type="EMBL" id="LSGP01000017">
    <property type="protein sequence ID" value="KYZ76223.1"/>
    <property type="molecule type" value="Genomic_DNA"/>
</dbReference>
<dbReference type="STRING" id="1794912.AXX12_07225"/>
<evidence type="ECO:0000259" key="1">
    <source>
        <dbReference type="PROSITE" id="PS51071"/>
    </source>
</evidence>
<dbReference type="SUPFAM" id="SSF53697">
    <property type="entry name" value="SIS domain"/>
    <property type="match status" value="1"/>
</dbReference>
<evidence type="ECO:0000313" key="3">
    <source>
        <dbReference type="Proteomes" id="UP000076268"/>
    </source>
</evidence>
<dbReference type="InterPro" id="IPR009057">
    <property type="entry name" value="Homeodomain-like_sf"/>
</dbReference>
<gene>
    <name evidence="2" type="ORF">AXX12_07225</name>
</gene>
<organism evidence="2 3">
    <name type="scientific">Anaerosporomusa subterranea</name>
    <dbReference type="NCBI Taxonomy" id="1794912"/>
    <lineage>
        <taxon>Bacteria</taxon>
        <taxon>Bacillati</taxon>
        <taxon>Bacillota</taxon>
        <taxon>Negativicutes</taxon>
        <taxon>Acetonemataceae</taxon>
        <taxon>Anaerosporomusa</taxon>
    </lineage>
</organism>
<dbReference type="RefSeq" id="WP_066241296.1">
    <property type="nucleotide sequence ID" value="NZ_LSGP01000017.1"/>
</dbReference>
<evidence type="ECO:0000313" key="2">
    <source>
        <dbReference type="EMBL" id="KYZ76223.1"/>
    </source>
</evidence>
<dbReference type="PANTHER" id="PTHR30514">
    <property type="entry name" value="GLUCOKINASE"/>
    <property type="match status" value="1"/>
</dbReference>
<dbReference type="InterPro" id="IPR047640">
    <property type="entry name" value="RpiR-like"/>
</dbReference>
<dbReference type="InterPro" id="IPR001347">
    <property type="entry name" value="SIS_dom"/>
</dbReference>
<dbReference type="Proteomes" id="UP000076268">
    <property type="component" value="Unassembled WGS sequence"/>
</dbReference>
<reference evidence="2 3" key="1">
    <citation type="submission" date="2016-02" db="EMBL/GenBank/DDBJ databases">
        <title>Anaerosporomusa subterraneum gen. nov., sp. nov., a spore-forming obligate anaerobe isolated from saprolite.</title>
        <authorList>
            <person name="Choi J.K."/>
            <person name="Shah M."/>
            <person name="Yee N."/>
        </authorList>
    </citation>
    <scope>NUCLEOTIDE SEQUENCE [LARGE SCALE GENOMIC DNA]</scope>
    <source>
        <strain evidence="2 3">RU4</strain>
    </source>
</reference>
<sequence length="292" mass="33353">METNGKELNALLQRMIDISSDSPTYEKLAHYIEKNYIRIIFMTAGELANEIDSSQGSVSRFCIALGYRGFNDFQRSLQKFVSKEITVPQRLQYISQNQSSHKIRSILTMEHKNIDELEAILCQPSYSELVKKIVSAEEIVLLSARMSATLLPYTFYVLNKIRNGVFQVTPEHPSWETLNLRYPKTTLVFAISFPRYPNVLVNKLQELRTEGFSIAAITDSMISPIANLADPIIHVPITISSIFDIYSTPMMFLNLLLRDVAKEIDGLDQRLSRFESMDSLNNIYYKSTADTN</sequence>
<dbReference type="GO" id="GO:0003677">
    <property type="term" value="F:DNA binding"/>
    <property type="evidence" value="ECO:0007669"/>
    <property type="project" value="InterPro"/>
</dbReference>
<dbReference type="SUPFAM" id="SSF46689">
    <property type="entry name" value="Homeodomain-like"/>
    <property type="match status" value="1"/>
</dbReference>
<dbReference type="InterPro" id="IPR000281">
    <property type="entry name" value="HTH_RpiR"/>
</dbReference>
<dbReference type="Gene3D" id="1.10.10.10">
    <property type="entry name" value="Winged helix-like DNA-binding domain superfamily/Winged helix DNA-binding domain"/>
    <property type="match status" value="1"/>
</dbReference>
<comment type="caution">
    <text evidence="2">The sequence shown here is derived from an EMBL/GenBank/DDBJ whole genome shotgun (WGS) entry which is preliminary data.</text>
</comment>
<dbReference type="Gene3D" id="3.40.50.10490">
    <property type="entry name" value="Glucose-6-phosphate isomerase like protein, domain 1"/>
    <property type="match status" value="1"/>
</dbReference>
<dbReference type="PROSITE" id="PS51071">
    <property type="entry name" value="HTH_RPIR"/>
    <property type="match status" value="1"/>
</dbReference>
<accession>A0A154BQC6</accession>
<protein>
    <submittedName>
        <fullName evidence="2">Transcriptional regulator, RpiR family protein</fullName>
    </submittedName>
</protein>
<name>A0A154BQC6_ANASB</name>
<dbReference type="Pfam" id="PF01380">
    <property type="entry name" value="SIS"/>
    <property type="match status" value="1"/>
</dbReference>
<proteinExistence type="predicted"/>
<dbReference type="PANTHER" id="PTHR30514:SF18">
    <property type="entry name" value="RPIR-FAMILY TRANSCRIPTIONAL REGULATOR"/>
    <property type="match status" value="1"/>
</dbReference>
<keyword evidence="3" id="KW-1185">Reference proteome</keyword>
<dbReference type="GO" id="GO:0003700">
    <property type="term" value="F:DNA-binding transcription factor activity"/>
    <property type="evidence" value="ECO:0007669"/>
    <property type="project" value="InterPro"/>
</dbReference>
<dbReference type="OrthoDB" id="3684496at2"/>